<accession>A0A371EF16</accession>
<dbReference type="AlphaFoldDB" id="A0A371EF16"/>
<keyword evidence="12" id="KW-1185">Reference proteome</keyword>
<dbReference type="STRING" id="157652.A0A371EF16"/>
<comment type="caution">
    <text evidence="11">The sequence shown here is derived from an EMBL/GenBank/DDBJ whole genome shotgun (WGS) entry which is preliminary data.</text>
</comment>
<dbReference type="EMBL" id="QJKJ01014295">
    <property type="protein sequence ID" value="RDX64630.1"/>
    <property type="molecule type" value="Genomic_DNA"/>
</dbReference>
<dbReference type="SUPFAM" id="SSF51905">
    <property type="entry name" value="FAD/NAD(P)-binding domain"/>
    <property type="match status" value="4"/>
</dbReference>
<feature type="non-terminal residue" evidence="11">
    <location>
        <position position="1"/>
    </location>
</feature>
<sequence>MQEAKVIIVGGGTSGIATAACLTKQSIPFILMEREDCFASLWQKYTYDRLHLHLRKQVCELPYFPFPKSYPRYVPRKQFIDYLGNYVNHFNIHPLYHRAVELAEYDGKGTWKVKAQNTSSGQLEEYSGRFLVVASGETAEPRVPQVEGLDTFRGKVIHSTEYKNGKEFKDQHVLVVGSGNSGMEIALDLANFGAKPSIVVRSPVHFLSRDMMYYASVLLKYLSLGTVEKLTVMVSKIVYGDLSKYGIPFPSEGPFTMKIKYGKFPIIDLGTVKKIKSGQIQVLPAEIESIRGNEVLFRDGKSHPFDSIVFCTGFKRSTQKWLKGGDDLLNEDGFPKPSFPNHWKGQNGLYCVGLSRKGFFGANFDAQNVANDIASLILQEEESKGIFSVKMEEEKGRVIIVGAGPSGLSAAACLTKHSIPYIILEREDCFASLWKKYSYDRLHLHLPKHYCQLPHKPFPPSFPPYVPKNHFLHYLDDYVSHFRIAPLYHRTVQLAHRHNASGNWRVEAMNRDSGQVEEYFGRFLVVATGETTDPFLPEVEGLSSFPGKVIHSTSFTSGKEFQHQHVLVVGSGNSAMEIALDLVNHGAKTSILVRSPVHILSREMVSLGLFLLKYLSLSTVDSLMVILSTLVYGDVTKYGVARASEGPFYMKVKYGKYPVIDVGTYKKIKSRELKVLAAEIENVRGKDVLFKNGELHTFDSIVFCTGFKRSTNKWLKGDDYLLNDDGLPKPSYPLHWKGNNGLYCIGLSRRGFHGAASDAQNIANHVSSLTTPTSIPPTGTTL</sequence>
<dbReference type="InterPro" id="IPR050982">
    <property type="entry name" value="Auxin_biosynth/cation_transpt"/>
</dbReference>
<dbReference type="GO" id="GO:0050660">
    <property type="term" value="F:flavin adenine dinucleotide binding"/>
    <property type="evidence" value="ECO:0007669"/>
    <property type="project" value="InterPro"/>
</dbReference>
<dbReference type="PANTHER" id="PTHR43539:SF52">
    <property type="entry name" value="FLAVIN-CONTAINING MONOOXYGENASE"/>
    <property type="match status" value="1"/>
</dbReference>
<dbReference type="Pfam" id="PF13738">
    <property type="entry name" value="Pyr_redox_3"/>
    <property type="match status" value="1"/>
</dbReference>
<keyword evidence="11" id="KW-0503">Monooxygenase</keyword>
<protein>
    <recommendedName>
        <fullName evidence="9">indole-3-pyruvate monooxygenase</fullName>
        <ecNumber evidence="9">1.14.13.168</ecNumber>
    </recommendedName>
</protein>
<keyword evidence="6" id="KW-0521">NADP</keyword>
<reference evidence="11" key="1">
    <citation type="submission" date="2018-05" db="EMBL/GenBank/DDBJ databases">
        <title>Draft genome of Mucuna pruriens seed.</title>
        <authorList>
            <person name="Nnadi N.E."/>
            <person name="Vos R."/>
            <person name="Hasami M.H."/>
            <person name="Devisetty U.K."/>
            <person name="Aguiy J.C."/>
        </authorList>
    </citation>
    <scope>NUCLEOTIDE SEQUENCE [LARGE SCALE GENOMIC DNA]</scope>
    <source>
        <strain evidence="11">JCA_2017</strain>
    </source>
</reference>
<gene>
    <name evidence="11" type="primary">YUC10</name>
    <name evidence="11" type="ORF">CR513_56796</name>
</gene>
<dbReference type="Pfam" id="PF00743">
    <property type="entry name" value="FMO-like"/>
    <property type="match status" value="1"/>
</dbReference>
<evidence type="ECO:0000256" key="8">
    <source>
        <dbReference type="ARBA" id="ARBA00023070"/>
    </source>
</evidence>
<keyword evidence="8" id="KW-0073">Auxin biosynthesis</keyword>
<evidence type="ECO:0000256" key="9">
    <source>
        <dbReference type="ARBA" id="ARBA00039148"/>
    </source>
</evidence>
<dbReference type="GO" id="GO:0004499">
    <property type="term" value="F:N,N-dimethylaniline monooxygenase activity"/>
    <property type="evidence" value="ECO:0007669"/>
    <property type="project" value="InterPro"/>
</dbReference>
<evidence type="ECO:0000256" key="6">
    <source>
        <dbReference type="ARBA" id="ARBA00022857"/>
    </source>
</evidence>
<comment type="cofactor">
    <cofactor evidence="1">
        <name>FAD</name>
        <dbReference type="ChEBI" id="CHEBI:57692"/>
    </cofactor>
</comment>
<dbReference type="PRINTS" id="PR00368">
    <property type="entry name" value="FADPNR"/>
</dbReference>
<evidence type="ECO:0000256" key="4">
    <source>
        <dbReference type="ARBA" id="ARBA00022630"/>
    </source>
</evidence>
<dbReference type="GO" id="GO:0009851">
    <property type="term" value="P:auxin biosynthetic process"/>
    <property type="evidence" value="ECO:0007669"/>
    <property type="project" value="UniProtKB-KW"/>
</dbReference>
<evidence type="ECO:0000256" key="1">
    <source>
        <dbReference type="ARBA" id="ARBA00001974"/>
    </source>
</evidence>
<dbReference type="EC" id="1.14.13.168" evidence="9"/>
<name>A0A371EF16_MUCPR</name>
<dbReference type="InterPro" id="IPR020946">
    <property type="entry name" value="Flavin_mOase-like"/>
</dbReference>
<dbReference type="PRINTS" id="PR00469">
    <property type="entry name" value="PNDRDTASEII"/>
</dbReference>
<evidence type="ECO:0000313" key="11">
    <source>
        <dbReference type="EMBL" id="RDX64630.1"/>
    </source>
</evidence>
<proteinExistence type="inferred from homology"/>
<dbReference type="GO" id="GO:0050661">
    <property type="term" value="F:NADP binding"/>
    <property type="evidence" value="ECO:0007669"/>
    <property type="project" value="InterPro"/>
</dbReference>
<keyword evidence="4" id="KW-0285">Flavoprotein</keyword>
<organism evidence="11 12">
    <name type="scientific">Mucuna pruriens</name>
    <name type="common">Velvet bean</name>
    <name type="synonym">Dolichos pruriens</name>
    <dbReference type="NCBI Taxonomy" id="157652"/>
    <lineage>
        <taxon>Eukaryota</taxon>
        <taxon>Viridiplantae</taxon>
        <taxon>Streptophyta</taxon>
        <taxon>Embryophyta</taxon>
        <taxon>Tracheophyta</taxon>
        <taxon>Spermatophyta</taxon>
        <taxon>Magnoliopsida</taxon>
        <taxon>eudicotyledons</taxon>
        <taxon>Gunneridae</taxon>
        <taxon>Pentapetalae</taxon>
        <taxon>rosids</taxon>
        <taxon>fabids</taxon>
        <taxon>Fabales</taxon>
        <taxon>Fabaceae</taxon>
        <taxon>Papilionoideae</taxon>
        <taxon>50 kb inversion clade</taxon>
        <taxon>NPAAA clade</taxon>
        <taxon>indigoferoid/millettioid clade</taxon>
        <taxon>Phaseoleae</taxon>
        <taxon>Mucuna</taxon>
    </lineage>
</organism>
<dbReference type="InterPro" id="IPR036188">
    <property type="entry name" value="FAD/NAD-bd_sf"/>
</dbReference>
<evidence type="ECO:0000313" key="12">
    <source>
        <dbReference type="Proteomes" id="UP000257109"/>
    </source>
</evidence>
<evidence type="ECO:0000256" key="2">
    <source>
        <dbReference type="ARBA" id="ARBA00004814"/>
    </source>
</evidence>
<dbReference type="OrthoDB" id="66881at2759"/>
<dbReference type="GO" id="GO:0103075">
    <property type="term" value="F:indole-3-pyruvate monooxygenase activity"/>
    <property type="evidence" value="ECO:0007669"/>
    <property type="project" value="UniProtKB-EC"/>
</dbReference>
<comment type="catalytic activity">
    <reaction evidence="10">
        <text>indole-3-pyruvate + NADPH + O2 + H(+) = (indol-3-yl)acetate + CO2 + NADP(+) + H2O</text>
        <dbReference type="Rhea" id="RHEA:34331"/>
        <dbReference type="ChEBI" id="CHEBI:15377"/>
        <dbReference type="ChEBI" id="CHEBI:15378"/>
        <dbReference type="ChEBI" id="CHEBI:15379"/>
        <dbReference type="ChEBI" id="CHEBI:16526"/>
        <dbReference type="ChEBI" id="CHEBI:17640"/>
        <dbReference type="ChEBI" id="CHEBI:30854"/>
        <dbReference type="ChEBI" id="CHEBI:57783"/>
        <dbReference type="ChEBI" id="CHEBI:58349"/>
        <dbReference type="EC" id="1.14.13.168"/>
    </reaction>
</comment>
<evidence type="ECO:0000256" key="5">
    <source>
        <dbReference type="ARBA" id="ARBA00022827"/>
    </source>
</evidence>
<dbReference type="PANTHER" id="PTHR43539">
    <property type="entry name" value="FLAVIN-BINDING MONOOXYGENASE-LIKE PROTEIN (AFU_ORTHOLOGUE AFUA_4G09220)"/>
    <property type="match status" value="1"/>
</dbReference>
<evidence type="ECO:0000256" key="3">
    <source>
        <dbReference type="ARBA" id="ARBA00009183"/>
    </source>
</evidence>
<dbReference type="Proteomes" id="UP000257109">
    <property type="component" value="Unassembled WGS sequence"/>
</dbReference>
<keyword evidence="5" id="KW-0274">FAD</keyword>
<comment type="similarity">
    <text evidence="3">Belongs to the FMO family.</text>
</comment>
<keyword evidence="7" id="KW-0560">Oxidoreductase</keyword>
<dbReference type="PROSITE" id="PS51257">
    <property type="entry name" value="PROKAR_LIPOPROTEIN"/>
    <property type="match status" value="1"/>
</dbReference>
<dbReference type="Gene3D" id="3.50.50.60">
    <property type="entry name" value="FAD/NAD(P)-binding domain"/>
    <property type="match status" value="2"/>
</dbReference>
<comment type="pathway">
    <text evidence="2">Plant hormone metabolism; auxin biosynthesis.</text>
</comment>
<evidence type="ECO:0000256" key="7">
    <source>
        <dbReference type="ARBA" id="ARBA00023002"/>
    </source>
</evidence>
<evidence type="ECO:0000256" key="10">
    <source>
        <dbReference type="ARBA" id="ARBA00047707"/>
    </source>
</evidence>